<dbReference type="PROSITE" id="PS00107">
    <property type="entry name" value="PROTEIN_KINASE_ATP"/>
    <property type="match status" value="1"/>
</dbReference>
<reference evidence="14 15" key="1">
    <citation type="submission" date="2015-03" db="EMBL/GenBank/DDBJ databases">
        <authorList>
            <person name="Radwan O."/>
            <person name="Al-Naeli F.A."/>
            <person name="Rendon G.A."/>
            <person name="Fields C."/>
        </authorList>
    </citation>
    <scope>NUCLEOTIDE SEQUENCE [LARGE SCALE GENOMIC DNA]</scope>
    <source>
        <strain evidence="14">CR-DP1</strain>
    </source>
</reference>
<dbReference type="SUPFAM" id="SSF56112">
    <property type="entry name" value="Protein kinase-like (PK-like)"/>
    <property type="match status" value="1"/>
</dbReference>
<accession>A0A0F4ZCK6</accession>
<dbReference type="InterPro" id="IPR017441">
    <property type="entry name" value="Protein_kinase_ATP_BS"/>
</dbReference>
<dbReference type="FunFam" id="1.10.510.10:FF:000160">
    <property type="entry name" value="Casein kinase I 1"/>
    <property type="match status" value="1"/>
</dbReference>
<dbReference type="InterPro" id="IPR011009">
    <property type="entry name" value="Kinase-like_dom_sf"/>
</dbReference>
<dbReference type="CDD" id="cd14127">
    <property type="entry name" value="STKc_CK1_fungal"/>
    <property type="match status" value="1"/>
</dbReference>
<keyword evidence="15" id="KW-1185">Reference proteome</keyword>
<comment type="catalytic activity">
    <reaction evidence="9">
        <text>L-seryl-[protein] + ATP = O-phospho-L-seryl-[protein] + ADP + H(+)</text>
        <dbReference type="Rhea" id="RHEA:17989"/>
        <dbReference type="Rhea" id="RHEA-COMP:9863"/>
        <dbReference type="Rhea" id="RHEA-COMP:11604"/>
        <dbReference type="ChEBI" id="CHEBI:15378"/>
        <dbReference type="ChEBI" id="CHEBI:29999"/>
        <dbReference type="ChEBI" id="CHEBI:30616"/>
        <dbReference type="ChEBI" id="CHEBI:83421"/>
        <dbReference type="ChEBI" id="CHEBI:456216"/>
        <dbReference type="EC" id="2.7.11.1"/>
    </reaction>
</comment>
<feature type="region of interest" description="Disordered" evidence="12">
    <location>
        <begin position="341"/>
        <end position="446"/>
    </location>
</feature>
<protein>
    <recommendedName>
        <fullName evidence="2">non-specific serine/threonine protein kinase</fullName>
        <ecNumber evidence="2">2.7.11.1</ecNumber>
    </recommendedName>
</protein>
<dbReference type="InterPro" id="IPR050235">
    <property type="entry name" value="CK1_Ser-Thr_kinase"/>
</dbReference>
<evidence type="ECO:0000256" key="2">
    <source>
        <dbReference type="ARBA" id="ARBA00012513"/>
    </source>
</evidence>
<dbReference type="InterPro" id="IPR000719">
    <property type="entry name" value="Prot_kinase_dom"/>
</dbReference>
<feature type="binding site" evidence="10">
    <location>
        <position position="42"/>
    </location>
    <ligand>
        <name>ATP</name>
        <dbReference type="ChEBI" id="CHEBI:30616"/>
    </ligand>
</feature>
<dbReference type="GO" id="GO:0004674">
    <property type="term" value="F:protein serine/threonine kinase activity"/>
    <property type="evidence" value="ECO:0007669"/>
    <property type="project" value="UniProtKB-KW"/>
</dbReference>
<evidence type="ECO:0000256" key="8">
    <source>
        <dbReference type="ARBA" id="ARBA00047899"/>
    </source>
</evidence>
<organism evidence="14 15">
    <name type="scientific">Thielaviopsis punctulata</name>
    <dbReference type="NCBI Taxonomy" id="72032"/>
    <lineage>
        <taxon>Eukaryota</taxon>
        <taxon>Fungi</taxon>
        <taxon>Dikarya</taxon>
        <taxon>Ascomycota</taxon>
        <taxon>Pezizomycotina</taxon>
        <taxon>Sordariomycetes</taxon>
        <taxon>Hypocreomycetidae</taxon>
        <taxon>Microascales</taxon>
        <taxon>Ceratocystidaceae</taxon>
        <taxon>Thielaviopsis</taxon>
    </lineage>
</organism>
<keyword evidence="5 10" id="KW-0547">Nucleotide-binding</keyword>
<dbReference type="GO" id="GO:0005524">
    <property type="term" value="F:ATP binding"/>
    <property type="evidence" value="ECO:0007669"/>
    <property type="project" value="UniProtKB-UniRule"/>
</dbReference>
<proteinExistence type="inferred from homology"/>
<feature type="region of interest" description="Disordered" evidence="12">
    <location>
        <begin position="305"/>
        <end position="329"/>
    </location>
</feature>
<dbReference type="EC" id="2.7.11.1" evidence="2"/>
<comment type="similarity">
    <text evidence="1">Belongs to the protein kinase superfamily. CK1 Ser/Thr protein kinase family. Casein kinase I subfamily.</text>
</comment>
<dbReference type="EMBL" id="LAEV01001372">
    <property type="protein sequence ID" value="KKA28257.1"/>
    <property type="molecule type" value="Genomic_DNA"/>
</dbReference>
<evidence type="ECO:0000256" key="1">
    <source>
        <dbReference type="ARBA" id="ARBA00005926"/>
    </source>
</evidence>
<keyword evidence="6" id="KW-0418">Kinase</keyword>
<evidence type="ECO:0000256" key="3">
    <source>
        <dbReference type="ARBA" id="ARBA00022527"/>
    </source>
</evidence>
<dbReference type="AlphaFoldDB" id="A0A0F4ZCK6"/>
<feature type="compositionally biased region" description="Polar residues" evidence="12">
    <location>
        <begin position="386"/>
        <end position="401"/>
    </location>
</feature>
<dbReference type="GO" id="GO:0000324">
    <property type="term" value="C:fungal-type vacuole"/>
    <property type="evidence" value="ECO:0007669"/>
    <property type="project" value="UniProtKB-ARBA"/>
</dbReference>
<dbReference type="SMART" id="SM00220">
    <property type="entry name" value="S_TKc"/>
    <property type="match status" value="1"/>
</dbReference>
<dbReference type="Pfam" id="PF00069">
    <property type="entry name" value="Pkinase"/>
    <property type="match status" value="1"/>
</dbReference>
<dbReference type="PROSITE" id="PS00108">
    <property type="entry name" value="PROTEIN_KINASE_ST"/>
    <property type="match status" value="1"/>
</dbReference>
<keyword evidence="3 11" id="KW-0723">Serine/threonine-protein kinase</keyword>
<dbReference type="Gene3D" id="1.10.510.10">
    <property type="entry name" value="Transferase(Phosphotransferase) domain 1"/>
    <property type="match status" value="1"/>
</dbReference>
<evidence type="ECO:0000256" key="10">
    <source>
        <dbReference type="PROSITE-ProRule" id="PRU10141"/>
    </source>
</evidence>
<evidence type="ECO:0000259" key="13">
    <source>
        <dbReference type="PROSITE" id="PS50011"/>
    </source>
</evidence>
<dbReference type="InterPro" id="IPR008271">
    <property type="entry name" value="Ser/Thr_kinase_AS"/>
</dbReference>
<comment type="caution">
    <text evidence="14">The sequence shown here is derived from an EMBL/GenBank/DDBJ whole genome shotgun (WGS) entry which is preliminary data.</text>
</comment>
<dbReference type="PANTHER" id="PTHR11909">
    <property type="entry name" value="CASEIN KINASE-RELATED"/>
    <property type="match status" value="1"/>
</dbReference>
<dbReference type="OrthoDB" id="5800476at2759"/>
<name>A0A0F4ZCK6_9PEZI</name>
<evidence type="ECO:0000256" key="4">
    <source>
        <dbReference type="ARBA" id="ARBA00022679"/>
    </source>
</evidence>
<evidence type="ECO:0000256" key="11">
    <source>
        <dbReference type="RuleBase" id="RU000304"/>
    </source>
</evidence>
<feature type="compositionally biased region" description="Low complexity" evidence="12">
    <location>
        <begin position="402"/>
        <end position="431"/>
    </location>
</feature>
<evidence type="ECO:0000256" key="5">
    <source>
        <dbReference type="ARBA" id="ARBA00022741"/>
    </source>
</evidence>
<dbReference type="PROSITE" id="PS50011">
    <property type="entry name" value="PROTEIN_KINASE_DOM"/>
    <property type="match status" value="1"/>
</dbReference>
<evidence type="ECO:0000256" key="6">
    <source>
        <dbReference type="ARBA" id="ARBA00022777"/>
    </source>
</evidence>
<keyword evidence="4" id="KW-0808">Transferase</keyword>
<feature type="domain" description="Protein kinase" evidence="13">
    <location>
        <begin position="13"/>
        <end position="297"/>
    </location>
</feature>
<keyword evidence="7 10" id="KW-0067">ATP-binding</keyword>
<dbReference type="Proteomes" id="UP000033483">
    <property type="component" value="Unassembled WGS sequence"/>
</dbReference>
<evidence type="ECO:0000256" key="12">
    <source>
        <dbReference type="SAM" id="MobiDB-lite"/>
    </source>
</evidence>
<sequence length="458" mass="51855">MSSSSSNVVGVHYRVGKKIGEGSFGVIFEGTNLLNNQQVAIKFEPRKSDAPQLRDEYRTYKILVGCKGIPNVYYFGQEGLHNILVIDLLGPSLEDLFDHCGRRFSIKTTVMVAKQMLSRVQTIHEKNLIYRDIKPDNFLIGRSGTKAVNTIHVVDFGMAKQYRDPKTKQHIPYRERKSLSGTARYMSINTHLGREQSRRDDLEALGHVFMYFLRGGLPWQGLKAATNKQKYEKIGEKKQSTQIKDLCEGFPEEFNTYLTYVRNLGFEENPDYDYMRELFTKVLKDRNEVEDDVYDWMVQGNQGKVWDPSTKQHGYHSRPAPDHNAHRQSQANANNLTVARLNAAQPPPPSPIKQMQNKRDRQNVPGAINAQRTSGAAGGMRDLATPTASTQAQFQNSAQNLPQQQQQQMSPSPAAQQQQQQQQQQPAPMMQESTDEAQRPADAAPTGFQKFTKMICCG</sequence>
<evidence type="ECO:0000256" key="7">
    <source>
        <dbReference type="ARBA" id="ARBA00022840"/>
    </source>
</evidence>
<comment type="catalytic activity">
    <reaction evidence="8">
        <text>L-threonyl-[protein] + ATP = O-phospho-L-threonyl-[protein] + ADP + H(+)</text>
        <dbReference type="Rhea" id="RHEA:46608"/>
        <dbReference type="Rhea" id="RHEA-COMP:11060"/>
        <dbReference type="Rhea" id="RHEA-COMP:11605"/>
        <dbReference type="ChEBI" id="CHEBI:15378"/>
        <dbReference type="ChEBI" id="CHEBI:30013"/>
        <dbReference type="ChEBI" id="CHEBI:30616"/>
        <dbReference type="ChEBI" id="CHEBI:61977"/>
        <dbReference type="ChEBI" id="CHEBI:456216"/>
        <dbReference type="EC" id="2.7.11.1"/>
    </reaction>
</comment>
<evidence type="ECO:0000256" key="9">
    <source>
        <dbReference type="ARBA" id="ARBA00048679"/>
    </source>
</evidence>
<evidence type="ECO:0000313" key="15">
    <source>
        <dbReference type="Proteomes" id="UP000033483"/>
    </source>
</evidence>
<gene>
    <name evidence="14" type="ORF">TD95_005288</name>
</gene>
<evidence type="ECO:0000313" key="14">
    <source>
        <dbReference type="EMBL" id="KKA28257.1"/>
    </source>
</evidence>
<dbReference type="FunFam" id="3.30.200.20:FF:000538">
    <property type="entry name" value="Putative Casein kinase I"/>
    <property type="match status" value="1"/>
</dbReference>